<dbReference type="InterPro" id="IPR025616">
    <property type="entry name" value="YpjP"/>
</dbReference>
<keyword evidence="2" id="KW-1185">Reference proteome</keyword>
<dbReference type="Proteomes" id="UP000265692">
    <property type="component" value="Unassembled WGS sequence"/>
</dbReference>
<name>A0A396SFS5_9BACL</name>
<dbReference type="EMBL" id="QWEI01000003">
    <property type="protein sequence ID" value="RHW37698.1"/>
    <property type="molecule type" value="Genomic_DNA"/>
</dbReference>
<sequence length="202" mass="23290">MKKWLQKTLVITVAMLTLGLITPNHEIWDVLDNGQSNNGSQNRNILARESTEQETVLVDEYVPNEVPDELTNYDSLLTAAKEQTYIKFGSKIAPVIGDEFEERIYPKLEEVIEQTFNSMDEGSVKYLALSSQPSGQYSEKIFHISHGMSGEDLLRFHVRTEKRPQEGYYYNFHYHTADDNFVAHHSLGDIYWSKDTPPKWLS</sequence>
<accession>A0A396SFS5</accession>
<gene>
    <name evidence="1" type="ORF">D1B33_08765</name>
</gene>
<protein>
    <recommendedName>
        <fullName evidence="3">Cell division protein FtsK</fullName>
    </recommendedName>
</protein>
<organism evidence="1 2">
    <name type="scientific">Ureibacillus yapensis</name>
    <dbReference type="NCBI Taxonomy" id="2304605"/>
    <lineage>
        <taxon>Bacteria</taxon>
        <taxon>Bacillati</taxon>
        <taxon>Bacillota</taxon>
        <taxon>Bacilli</taxon>
        <taxon>Bacillales</taxon>
        <taxon>Caryophanaceae</taxon>
        <taxon>Ureibacillus</taxon>
    </lineage>
</organism>
<evidence type="ECO:0000313" key="2">
    <source>
        <dbReference type="Proteomes" id="UP000265692"/>
    </source>
</evidence>
<evidence type="ECO:0008006" key="3">
    <source>
        <dbReference type="Google" id="ProtNLM"/>
    </source>
</evidence>
<dbReference type="OrthoDB" id="2435352at2"/>
<dbReference type="RefSeq" id="WP_118876086.1">
    <property type="nucleotide sequence ID" value="NZ_QWEI01000003.1"/>
</dbReference>
<proteinExistence type="predicted"/>
<reference evidence="1 2" key="1">
    <citation type="submission" date="2018-08" db="EMBL/GenBank/DDBJ databases">
        <title>Lysinibacillus sp. YLB-03 draft genome sequence.</title>
        <authorList>
            <person name="Yu L."/>
        </authorList>
    </citation>
    <scope>NUCLEOTIDE SEQUENCE [LARGE SCALE GENOMIC DNA]</scope>
    <source>
        <strain evidence="1 2">YLB-03</strain>
    </source>
</reference>
<dbReference type="Pfam" id="PF14005">
    <property type="entry name" value="YpjP"/>
    <property type="match status" value="1"/>
</dbReference>
<dbReference type="AlphaFoldDB" id="A0A396SFS5"/>
<comment type="caution">
    <text evidence="1">The sequence shown here is derived from an EMBL/GenBank/DDBJ whole genome shotgun (WGS) entry which is preliminary data.</text>
</comment>
<evidence type="ECO:0000313" key="1">
    <source>
        <dbReference type="EMBL" id="RHW37698.1"/>
    </source>
</evidence>